<feature type="transmembrane region" description="Helical" evidence="1">
    <location>
        <begin position="463"/>
        <end position="490"/>
    </location>
</feature>
<dbReference type="Pfam" id="PF16962">
    <property type="entry name" value="ABC_export"/>
    <property type="match status" value="1"/>
</dbReference>
<keyword evidence="1" id="KW-1133">Transmembrane helix</keyword>
<feature type="transmembrane region" description="Helical" evidence="1">
    <location>
        <begin position="106"/>
        <end position="127"/>
    </location>
</feature>
<accession>A0A8J7H4E5</accession>
<feature type="transmembrane region" description="Helical" evidence="1">
    <location>
        <begin position="147"/>
        <end position="168"/>
    </location>
</feature>
<feature type="transmembrane region" description="Helical" evidence="1">
    <location>
        <begin position="237"/>
        <end position="261"/>
    </location>
</feature>
<feature type="transmembrane region" description="Helical" evidence="1">
    <location>
        <begin position="431"/>
        <end position="451"/>
    </location>
</feature>
<gene>
    <name evidence="2" type="ORF">I5677_15460</name>
</gene>
<evidence type="ECO:0000313" key="2">
    <source>
        <dbReference type="EMBL" id="MBH1942298.1"/>
    </source>
</evidence>
<reference evidence="2" key="1">
    <citation type="submission" date="2020-12" db="EMBL/GenBank/DDBJ databases">
        <title>M. sibirica DSM 26468T genome.</title>
        <authorList>
            <person name="Thieme N."/>
            <person name="Rettenmaier R."/>
            <person name="Zverlov V."/>
            <person name="Liebl W."/>
        </authorList>
    </citation>
    <scope>NUCLEOTIDE SEQUENCE</scope>
    <source>
        <strain evidence="2">DSM 26468</strain>
    </source>
</reference>
<protein>
    <submittedName>
        <fullName evidence="2">Putative ABC exporter domain-containing protein</fullName>
    </submittedName>
</protein>
<dbReference type="Proteomes" id="UP000623269">
    <property type="component" value="Unassembled WGS sequence"/>
</dbReference>
<organism evidence="2 3">
    <name type="scientific">Mobilitalea sibirica</name>
    <dbReference type="NCBI Taxonomy" id="1462919"/>
    <lineage>
        <taxon>Bacteria</taxon>
        <taxon>Bacillati</taxon>
        <taxon>Bacillota</taxon>
        <taxon>Clostridia</taxon>
        <taxon>Lachnospirales</taxon>
        <taxon>Lachnospiraceae</taxon>
        <taxon>Mobilitalea</taxon>
    </lineage>
</organism>
<dbReference type="EMBL" id="JAEAGR010000019">
    <property type="protein sequence ID" value="MBH1942298.1"/>
    <property type="molecule type" value="Genomic_DNA"/>
</dbReference>
<feature type="transmembrane region" description="Helical" evidence="1">
    <location>
        <begin position="397"/>
        <end position="425"/>
    </location>
</feature>
<feature type="transmembrane region" description="Helical" evidence="1">
    <location>
        <begin position="502"/>
        <end position="521"/>
    </location>
</feature>
<dbReference type="RefSeq" id="WP_197662548.1">
    <property type="nucleotide sequence ID" value="NZ_JAEAGR010000019.1"/>
</dbReference>
<evidence type="ECO:0000313" key="3">
    <source>
        <dbReference type="Proteomes" id="UP000623269"/>
    </source>
</evidence>
<feature type="transmembrane region" description="Helical" evidence="1">
    <location>
        <begin position="58"/>
        <end position="75"/>
    </location>
</feature>
<feature type="transmembrane region" description="Helical" evidence="1">
    <location>
        <begin position="180"/>
        <end position="197"/>
    </location>
</feature>
<keyword evidence="1" id="KW-0812">Transmembrane</keyword>
<feature type="transmembrane region" description="Helical" evidence="1">
    <location>
        <begin position="355"/>
        <end position="377"/>
    </location>
</feature>
<feature type="transmembrane region" description="Helical" evidence="1">
    <location>
        <begin position="330"/>
        <end position="349"/>
    </location>
</feature>
<feature type="transmembrane region" description="Helical" evidence="1">
    <location>
        <begin position="24"/>
        <end position="46"/>
    </location>
</feature>
<keyword evidence="3" id="KW-1185">Reference proteome</keyword>
<name>A0A8J7H4E5_9FIRM</name>
<dbReference type="AlphaFoldDB" id="A0A8J7H4E5"/>
<dbReference type="InterPro" id="IPR031584">
    <property type="entry name" value="Put_ABC_export"/>
</dbReference>
<keyword evidence="1" id="KW-0472">Membrane</keyword>
<proteinExistence type="predicted"/>
<evidence type="ECO:0000256" key="1">
    <source>
        <dbReference type="SAM" id="Phobius"/>
    </source>
</evidence>
<comment type="caution">
    <text evidence="2">The sequence shown here is derived from an EMBL/GenBank/DDBJ whole genome shotgun (WGS) entry which is preliminary data.</text>
</comment>
<sequence>MGALSYLFITRMKNKLLSLKKKPAFVIMYGVLLVIVILSFVAIMFAREEGEIIGGADERYIFLFIAGFGFLYLFTFIMTGLSTGSTLFTMSDVALLFVAPISPKKILNYGLVSSLGKTLLTSIFIFYQLGNLKVNFGYGFREIMALFIIYAIMIFFFQILSIAVYIYTNQNEKRKKAVKYALYLSFLAFILIVISYQKQQSMNILEALMSVVDSKFFGYVPVAGWSVMFFKGAVDGVLFSILLPLIFFLVFIVLGISLLSLGKADYYEDVLLSTEYTHKAEQAVKEGGNYQRKPMKRIKVNEQDHKRIKGKGAVVFAYKHILEMRRGSRFILVDGYTFYIAIVVTIAGFNFKGPAAAYGILAFIIYHQYFTTVFGMLKQELIKHYIFLIPEKSTRKVFYASVSSMLKHFVDAVFLFAGMLISGITDPANCFFLALTYIASGIVFVSMTILFQRVLGGQPGMTAKIIIGMLLMIVILTPAVVASAFTGIYLPEQLRFLSTMPYIIYCILISLLIFRVCGNLIDKSEFSSKL</sequence>